<keyword evidence="1" id="KW-1133">Transmembrane helix</keyword>
<keyword evidence="1" id="KW-0812">Transmembrane</keyword>
<keyword evidence="3" id="KW-1185">Reference proteome</keyword>
<feature type="transmembrane region" description="Helical" evidence="1">
    <location>
        <begin position="59"/>
        <end position="78"/>
    </location>
</feature>
<evidence type="ECO:0000256" key="1">
    <source>
        <dbReference type="SAM" id="Phobius"/>
    </source>
</evidence>
<dbReference type="RefSeq" id="WP_173165854.1">
    <property type="nucleotide sequence ID" value="NZ_AP022871.1"/>
</dbReference>
<protein>
    <submittedName>
        <fullName evidence="2">Uncharacterized protein</fullName>
    </submittedName>
</protein>
<dbReference type="EMBL" id="AP022871">
    <property type="protein sequence ID" value="BCB92100.1"/>
    <property type="molecule type" value="Genomic_DNA"/>
</dbReference>
<reference evidence="2 3" key="2">
    <citation type="submission" date="2020-03" db="EMBL/GenBank/DDBJ databases">
        <authorList>
            <person name="Ichikawa N."/>
            <person name="Kimura A."/>
            <person name="Kitahashi Y."/>
            <person name="Uohara A."/>
        </authorList>
    </citation>
    <scope>NUCLEOTIDE SEQUENCE [LARGE SCALE GENOMIC DNA]</scope>
    <source>
        <strain evidence="2 3">NBRC 105367</strain>
    </source>
</reference>
<feature type="transmembrane region" description="Helical" evidence="1">
    <location>
        <begin position="27"/>
        <end position="47"/>
    </location>
</feature>
<evidence type="ECO:0000313" key="2">
    <source>
        <dbReference type="EMBL" id="BCB92100.1"/>
    </source>
</evidence>
<dbReference type="KEGG" id="psuu:Psuf_094130"/>
<organism evidence="2 3">
    <name type="scientific">Phytohabitans suffuscus</name>
    <dbReference type="NCBI Taxonomy" id="624315"/>
    <lineage>
        <taxon>Bacteria</taxon>
        <taxon>Bacillati</taxon>
        <taxon>Actinomycetota</taxon>
        <taxon>Actinomycetes</taxon>
        <taxon>Micromonosporales</taxon>
        <taxon>Micromonosporaceae</taxon>
    </lineage>
</organism>
<dbReference type="Proteomes" id="UP000503011">
    <property type="component" value="Chromosome"/>
</dbReference>
<accession>A0A6F8Z0Y5</accession>
<gene>
    <name evidence="2" type="ORF">Psuf_094130</name>
</gene>
<name>A0A6F8Z0Y5_9ACTN</name>
<reference evidence="2 3" key="1">
    <citation type="submission" date="2020-03" db="EMBL/GenBank/DDBJ databases">
        <title>Whole genome shotgun sequence of Phytohabitans suffuscus NBRC 105367.</title>
        <authorList>
            <person name="Komaki H."/>
            <person name="Tamura T."/>
        </authorList>
    </citation>
    <scope>NUCLEOTIDE SEQUENCE [LARGE SCALE GENOMIC DNA]</scope>
    <source>
        <strain evidence="2 3">NBRC 105367</strain>
    </source>
</reference>
<keyword evidence="1" id="KW-0472">Membrane</keyword>
<dbReference type="AlphaFoldDB" id="A0A6F8Z0Y5"/>
<proteinExistence type="predicted"/>
<sequence>MCVTAAAVLPASLMLYGVSVPGGYYDFLVGALWCWAIVGVAWAVVGMRWLLRDPPESRWRLWPLAVFPVLLVATWWTASGDLIGKAAFAHYRADLERLAGRPPTHDDTHVGPYTFDYRIQLAGCTLFSVRGPAMAQGSGFAWCPGVAPIDHSWGEGEIFERIEGDWYTFVMPFGGDRVDPWGLQVTRIDSVGHV</sequence>
<evidence type="ECO:0000313" key="3">
    <source>
        <dbReference type="Proteomes" id="UP000503011"/>
    </source>
</evidence>